<gene>
    <name evidence="1" type="ORF">GCM10023260_04390</name>
</gene>
<reference evidence="2" key="1">
    <citation type="journal article" date="2019" name="Int. J. Syst. Evol. Microbiol.">
        <title>The Global Catalogue of Microorganisms (GCM) 10K type strain sequencing project: providing services to taxonomists for standard genome sequencing and annotation.</title>
        <authorList>
            <consortium name="The Broad Institute Genomics Platform"/>
            <consortium name="The Broad Institute Genome Sequencing Center for Infectious Disease"/>
            <person name="Wu L."/>
            <person name="Ma J."/>
        </authorList>
    </citation>
    <scope>NUCLEOTIDE SEQUENCE [LARGE SCALE GENOMIC DNA]</scope>
    <source>
        <strain evidence="2">JCM 17706</strain>
    </source>
</reference>
<keyword evidence="2" id="KW-1185">Reference proteome</keyword>
<proteinExistence type="predicted"/>
<evidence type="ECO:0000313" key="2">
    <source>
        <dbReference type="Proteomes" id="UP001501525"/>
    </source>
</evidence>
<dbReference type="Proteomes" id="UP001501525">
    <property type="component" value="Unassembled WGS sequence"/>
</dbReference>
<evidence type="ECO:0000313" key="1">
    <source>
        <dbReference type="EMBL" id="GAA5095994.1"/>
    </source>
</evidence>
<organism evidence="1 2">
    <name type="scientific">Bartonella acomydis</name>
    <dbReference type="NCBI Taxonomy" id="686234"/>
    <lineage>
        <taxon>Bacteria</taxon>
        <taxon>Pseudomonadati</taxon>
        <taxon>Pseudomonadota</taxon>
        <taxon>Alphaproteobacteria</taxon>
        <taxon>Hyphomicrobiales</taxon>
        <taxon>Bartonellaceae</taxon>
        <taxon>Bartonella</taxon>
    </lineage>
</organism>
<protein>
    <submittedName>
        <fullName evidence="1">Uncharacterized protein</fullName>
    </submittedName>
</protein>
<name>A0ABP9MJD9_9HYPH</name>
<accession>A0ABP9MJD9</accession>
<dbReference type="EMBL" id="BAABIY010000012">
    <property type="protein sequence ID" value="GAA5095994.1"/>
    <property type="molecule type" value="Genomic_DNA"/>
</dbReference>
<dbReference type="RefSeq" id="WP_345096353.1">
    <property type="nucleotide sequence ID" value="NZ_BAABIY010000012.1"/>
</dbReference>
<sequence length="206" mass="23739">MIIPHFIMFSVTYASIQQPTVLPSVVVQESLGKICAIINNNQLLHPSSLFGKAIAKTEQHIQNKHNFDIYWRQIDDGNLKWFLPFFSVVMPPYKSFEVVPTALKHCRKQVVLRYSVKRDVLSLYNTENSKNNFANVEVQKIASRIKVETPVEESQEPVKLKRENPEQIIDLESLPIFLEEDAFTHKASSVHDAFKIEDSSLEKQQE</sequence>
<comment type="caution">
    <text evidence="1">The sequence shown here is derived from an EMBL/GenBank/DDBJ whole genome shotgun (WGS) entry which is preliminary data.</text>
</comment>